<organism evidence="1 2">
    <name type="scientific">Phytohabitans aurantiacus</name>
    <dbReference type="NCBI Taxonomy" id="3016789"/>
    <lineage>
        <taxon>Bacteria</taxon>
        <taxon>Bacillati</taxon>
        <taxon>Actinomycetota</taxon>
        <taxon>Actinomycetes</taxon>
        <taxon>Micromonosporales</taxon>
        <taxon>Micromonosporaceae</taxon>
    </lineage>
</organism>
<accession>A0ABQ5R0V2</accession>
<gene>
    <name evidence="1" type="ORF">Pa4123_51980</name>
</gene>
<name>A0ABQ5R0V2_9ACTN</name>
<reference evidence="1" key="1">
    <citation type="submission" date="2022-12" db="EMBL/GenBank/DDBJ databases">
        <title>New Phytohabitans aurantiacus sp. RD004123 nov., an actinomycete isolated from soil.</title>
        <authorList>
            <person name="Triningsih D.W."/>
            <person name="Harunari E."/>
            <person name="Igarashi Y."/>
        </authorList>
    </citation>
    <scope>NUCLEOTIDE SEQUENCE</scope>
    <source>
        <strain evidence="1">RD004123</strain>
    </source>
</reference>
<evidence type="ECO:0000313" key="1">
    <source>
        <dbReference type="EMBL" id="GLH99922.1"/>
    </source>
</evidence>
<dbReference type="Proteomes" id="UP001144280">
    <property type="component" value="Unassembled WGS sequence"/>
</dbReference>
<sequence>MLVMEPKPPNDSDRSHAIKRIVEMGIAAIPVVGGPLQISFQEAAGRKLAERREKWFAGLVPRLAELEERFGDFAHLADEDAFFDAVMRATRIADQTSRQEKLEALRNAVINSVAPGAPDADRQQLHFDLIDQLTPTHFRMLHLLNDPSGWFDDRPELTRPQFGMSSSRPTLIEHAMPDLAVQGREVMERYYGLLGSGGLVNASLGGMMTAQGAWQAITTNFGREFLAFIQNPG</sequence>
<dbReference type="EMBL" id="BSDI01000029">
    <property type="protein sequence ID" value="GLH99922.1"/>
    <property type="molecule type" value="Genomic_DNA"/>
</dbReference>
<keyword evidence="2" id="KW-1185">Reference proteome</keyword>
<proteinExistence type="predicted"/>
<evidence type="ECO:0000313" key="2">
    <source>
        <dbReference type="Proteomes" id="UP001144280"/>
    </source>
</evidence>
<evidence type="ECO:0008006" key="3">
    <source>
        <dbReference type="Google" id="ProtNLM"/>
    </source>
</evidence>
<comment type="caution">
    <text evidence="1">The sequence shown here is derived from an EMBL/GenBank/DDBJ whole genome shotgun (WGS) entry which is preliminary data.</text>
</comment>
<protein>
    <recommendedName>
        <fullName evidence="3">DUF4393 domain-containing protein</fullName>
    </recommendedName>
</protein>